<dbReference type="EMBL" id="LYPA01000051">
    <property type="protein sequence ID" value="OBR65916.1"/>
    <property type="molecule type" value="Genomic_DNA"/>
</dbReference>
<comment type="caution">
    <text evidence="2">The sequence shown here is derived from an EMBL/GenBank/DDBJ whole genome shotgun (WGS) entry which is preliminary data.</text>
</comment>
<sequence>MKWMKQFSRLSLCMLLAMVMAVTPMVSAAAEFTQPKTSAPPEMVQPFGLYDGYTYLESSLIVLGNNDNGTITITAVTTAKQSVDEIGAIFQLQRWTGTSWVDSGSETKLKLENTDFFYDFVNRSATTGYYYRAKISHYVKHGSKTEQVTETTGSILKS</sequence>
<keyword evidence="3" id="KW-1185">Reference proteome</keyword>
<feature type="chain" id="PRO_5038924718" evidence="1">
    <location>
        <begin position="29"/>
        <end position="158"/>
    </location>
</feature>
<gene>
    <name evidence="2" type="ORF">A7K91_18280</name>
</gene>
<evidence type="ECO:0000313" key="3">
    <source>
        <dbReference type="Proteomes" id="UP000092024"/>
    </source>
</evidence>
<protein>
    <submittedName>
        <fullName evidence="2">Uncharacterized protein</fullName>
    </submittedName>
</protein>
<proteinExistence type="predicted"/>
<evidence type="ECO:0000313" key="2">
    <source>
        <dbReference type="EMBL" id="OBR65916.1"/>
    </source>
</evidence>
<name>A0A1A5YJX1_9BACL</name>
<dbReference type="Proteomes" id="UP000092024">
    <property type="component" value="Unassembled WGS sequence"/>
</dbReference>
<feature type="signal peptide" evidence="1">
    <location>
        <begin position="1"/>
        <end position="28"/>
    </location>
</feature>
<keyword evidence="1" id="KW-0732">Signal</keyword>
<evidence type="ECO:0000256" key="1">
    <source>
        <dbReference type="SAM" id="SignalP"/>
    </source>
</evidence>
<dbReference type="AlphaFoldDB" id="A0A1A5YJX1"/>
<organism evidence="2 3">
    <name type="scientific">Paenibacillus oryzae</name>
    <dbReference type="NCBI Taxonomy" id="1844972"/>
    <lineage>
        <taxon>Bacteria</taxon>
        <taxon>Bacillati</taxon>
        <taxon>Bacillota</taxon>
        <taxon>Bacilli</taxon>
        <taxon>Bacillales</taxon>
        <taxon>Paenibacillaceae</taxon>
        <taxon>Paenibacillus</taxon>
    </lineage>
</organism>
<accession>A0A1A5YJX1</accession>
<dbReference type="RefSeq" id="WP_068682560.1">
    <property type="nucleotide sequence ID" value="NZ_LYPA01000051.1"/>
</dbReference>
<dbReference type="OrthoDB" id="1808478at2"/>
<reference evidence="2 3" key="1">
    <citation type="submission" date="2016-05" db="EMBL/GenBank/DDBJ databases">
        <title>Paenibacillus oryzae. sp. nov., isolated from the rice root.</title>
        <authorList>
            <person name="Zhang J."/>
            <person name="Zhang X."/>
        </authorList>
    </citation>
    <scope>NUCLEOTIDE SEQUENCE [LARGE SCALE GENOMIC DNA]</scope>
    <source>
        <strain evidence="2 3">1DrF-4</strain>
    </source>
</reference>